<dbReference type="InterPro" id="IPR005302">
    <property type="entry name" value="MoCF_Sase_C"/>
</dbReference>
<sequence>MTDSGHTGELWRYPVKSMLGERQDALAVDGRGAIGDRLYAVRDGNGKFGSGKNTRRFRRIDGLFDFRARYDGDVPVITLPDGREVRGDDDDVHLHLQRTLDRTDVTLAREDSISHFDQAPLHIVTDASLAWLAGAVPGTAVDARRLRPNLVVRTGCEPGLVEDAWIGRTARIGSEVVVAFTHRTERCVMVNNAQDHLAYDGRVLKAIAANDLNLGIYATVLHGGTISLGDRLQLGAPAQPGQR</sequence>
<evidence type="ECO:0000313" key="3">
    <source>
        <dbReference type="Proteomes" id="UP001501020"/>
    </source>
</evidence>
<dbReference type="Proteomes" id="UP001501020">
    <property type="component" value="Unassembled WGS sequence"/>
</dbReference>
<comment type="caution">
    <text evidence="2">The sequence shown here is derived from an EMBL/GenBank/DDBJ whole genome shotgun (WGS) entry which is preliminary data.</text>
</comment>
<dbReference type="PROSITE" id="PS51340">
    <property type="entry name" value="MOSC"/>
    <property type="match status" value="1"/>
</dbReference>
<reference evidence="3" key="1">
    <citation type="journal article" date="2019" name="Int. J. Syst. Evol. Microbiol.">
        <title>The Global Catalogue of Microorganisms (GCM) 10K type strain sequencing project: providing services to taxonomists for standard genome sequencing and annotation.</title>
        <authorList>
            <consortium name="The Broad Institute Genomics Platform"/>
            <consortium name="The Broad Institute Genome Sequencing Center for Infectious Disease"/>
            <person name="Wu L."/>
            <person name="Ma J."/>
        </authorList>
    </citation>
    <scope>NUCLEOTIDE SEQUENCE [LARGE SCALE GENOMIC DNA]</scope>
    <source>
        <strain evidence="3">JCM 13850</strain>
    </source>
</reference>
<proteinExistence type="predicted"/>
<organism evidence="2 3">
    <name type="scientific">Actinomadura napierensis</name>
    <dbReference type="NCBI Taxonomy" id="267854"/>
    <lineage>
        <taxon>Bacteria</taxon>
        <taxon>Bacillati</taxon>
        <taxon>Actinomycetota</taxon>
        <taxon>Actinomycetes</taxon>
        <taxon>Streptosporangiales</taxon>
        <taxon>Thermomonosporaceae</taxon>
        <taxon>Actinomadura</taxon>
    </lineage>
</organism>
<protein>
    <submittedName>
        <fullName evidence="2">MOSC domain-containing protein</fullName>
    </submittedName>
</protein>
<name>A0ABP5L5M0_9ACTN</name>
<dbReference type="EMBL" id="BAAAMR010000033">
    <property type="protein sequence ID" value="GAA2142163.1"/>
    <property type="molecule type" value="Genomic_DNA"/>
</dbReference>
<accession>A0ABP5L5M0</accession>
<dbReference type="Gene3D" id="2.40.33.20">
    <property type="entry name" value="PK beta-barrel domain-like"/>
    <property type="match status" value="1"/>
</dbReference>
<dbReference type="Pfam" id="PF03476">
    <property type="entry name" value="MOSC_N"/>
    <property type="match status" value="1"/>
</dbReference>
<dbReference type="Pfam" id="PF03473">
    <property type="entry name" value="MOSC"/>
    <property type="match status" value="1"/>
</dbReference>
<dbReference type="InterPro" id="IPR005303">
    <property type="entry name" value="MOCOS_middle"/>
</dbReference>
<keyword evidence="3" id="KW-1185">Reference proteome</keyword>
<dbReference type="SUPFAM" id="SSF50800">
    <property type="entry name" value="PK beta-barrel domain-like"/>
    <property type="match status" value="1"/>
</dbReference>
<feature type="domain" description="MOSC" evidence="1">
    <location>
        <begin position="72"/>
        <end position="235"/>
    </location>
</feature>
<gene>
    <name evidence="2" type="ORF">GCM10009727_40140</name>
</gene>
<dbReference type="InterPro" id="IPR011037">
    <property type="entry name" value="Pyrv_Knase-like_insert_dom_sf"/>
</dbReference>
<evidence type="ECO:0000313" key="2">
    <source>
        <dbReference type="EMBL" id="GAA2142163.1"/>
    </source>
</evidence>
<evidence type="ECO:0000259" key="1">
    <source>
        <dbReference type="PROSITE" id="PS51340"/>
    </source>
</evidence>
<dbReference type="RefSeq" id="WP_344268996.1">
    <property type="nucleotide sequence ID" value="NZ_BAAAMR010000033.1"/>
</dbReference>